<keyword evidence="3" id="KW-1185">Reference proteome</keyword>
<feature type="region of interest" description="Disordered" evidence="1">
    <location>
        <begin position="1"/>
        <end position="23"/>
    </location>
</feature>
<evidence type="ECO:0000256" key="1">
    <source>
        <dbReference type="SAM" id="MobiDB-lite"/>
    </source>
</evidence>
<feature type="non-terminal residue" evidence="2">
    <location>
        <position position="1"/>
    </location>
</feature>
<gene>
    <name evidence="2" type="ORF">FKW44_004495</name>
</gene>
<dbReference type="Proteomes" id="UP000595437">
    <property type="component" value="Chromosome 3"/>
</dbReference>
<dbReference type="EMBL" id="CP045892">
    <property type="protein sequence ID" value="QQP52362.1"/>
    <property type="molecule type" value="Genomic_DNA"/>
</dbReference>
<evidence type="ECO:0000313" key="2">
    <source>
        <dbReference type="EMBL" id="QQP52362.1"/>
    </source>
</evidence>
<protein>
    <submittedName>
        <fullName evidence="2">Uncharacterized protein</fullName>
    </submittedName>
</protein>
<evidence type="ECO:0000313" key="3">
    <source>
        <dbReference type="Proteomes" id="UP000595437"/>
    </source>
</evidence>
<sequence>QKICPGGNDMEMLDKNDPKTSDPVPIISLNNVAQMESSEIDINGDIESDGRPADEMDCV</sequence>
<feature type="non-terminal residue" evidence="2">
    <location>
        <position position="59"/>
    </location>
</feature>
<reference evidence="3" key="1">
    <citation type="submission" date="2021-01" db="EMBL/GenBank/DDBJ databases">
        <title>Caligus Genome Assembly.</title>
        <authorList>
            <person name="Gallardo-Escarate C."/>
        </authorList>
    </citation>
    <scope>NUCLEOTIDE SEQUENCE [LARGE SCALE GENOMIC DNA]</scope>
</reference>
<proteinExistence type="predicted"/>
<name>A0A7T8K9Y4_CALRO</name>
<organism evidence="2 3">
    <name type="scientific">Caligus rogercresseyi</name>
    <name type="common">Sea louse</name>
    <dbReference type="NCBI Taxonomy" id="217165"/>
    <lineage>
        <taxon>Eukaryota</taxon>
        <taxon>Metazoa</taxon>
        <taxon>Ecdysozoa</taxon>
        <taxon>Arthropoda</taxon>
        <taxon>Crustacea</taxon>
        <taxon>Multicrustacea</taxon>
        <taxon>Hexanauplia</taxon>
        <taxon>Copepoda</taxon>
        <taxon>Siphonostomatoida</taxon>
        <taxon>Caligidae</taxon>
        <taxon>Caligus</taxon>
    </lineage>
</organism>
<dbReference type="AlphaFoldDB" id="A0A7T8K9Y4"/>
<accession>A0A7T8K9Y4</accession>